<dbReference type="PANTHER" id="PTHR11070">
    <property type="entry name" value="UVRD / RECB / PCRA DNA HELICASE FAMILY MEMBER"/>
    <property type="match status" value="1"/>
</dbReference>
<dbReference type="SUPFAM" id="SSF52540">
    <property type="entry name" value="P-loop containing nucleoside triphosphate hydrolases"/>
    <property type="match status" value="1"/>
</dbReference>
<keyword evidence="5" id="KW-0067">ATP-binding</keyword>
<dbReference type="InterPro" id="IPR013986">
    <property type="entry name" value="DExx_box_DNA_helicase_dom_sf"/>
</dbReference>
<dbReference type="GO" id="GO:0005524">
    <property type="term" value="F:ATP binding"/>
    <property type="evidence" value="ECO:0007669"/>
    <property type="project" value="UniProtKB-KW"/>
</dbReference>
<evidence type="ECO:0000256" key="2">
    <source>
        <dbReference type="ARBA" id="ARBA00022741"/>
    </source>
</evidence>
<evidence type="ECO:0000256" key="9">
    <source>
        <dbReference type="ARBA" id="ARBA00034808"/>
    </source>
</evidence>
<keyword evidence="4" id="KW-0347">Helicase</keyword>
<evidence type="ECO:0000256" key="1">
    <source>
        <dbReference type="ARBA" id="ARBA00009922"/>
    </source>
</evidence>
<gene>
    <name evidence="13" type="ORF">LCGC14_1739880</name>
</gene>
<evidence type="ECO:0000256" key="6">
    <source>
        <dbReference type="ARBA" id="ARBA00023125"/>
    </source>
</evidence>
<dbReference type="Gene3D" id="3.40.50.300">
    <property type="entry name" value="P-loop containing nucleotide triphosphate hydrolases"/>
    <property type="match status" value="2"/>
</dbReference>
<evidence type="ECO:0000256" key="3">
    <source>
        <dbReference type="ARBA" id="ARBA00022801"/>
    </source>
</evidence>
<dbReference type="InterPro" id="IPR000212">
    <property type="entry name" value="DNA_helicase_UvrD/REP"/>
</dbReference>
<dbReference type="CDD" id="cd17932">
    <property type="entry name" value="DEXQc_UvrD"/>
    <property type="match status" value="1"/>
</dbReference>
<evidence type="ECO:0000256" key="7">
    <source>
        <dbReference type="ARBA" id="ARBA00023235"/>
    </source>
</evidence>
<dbReference type="Pfam" id="PF00580">
    <property type="entry name" value="UvrD-helicase"/>
    <property type="match status" value="1"/>
</dbReference>
<dbReference type="Gene3D" id="1.10.10.160">
    <property type="match status" value="1"/>
</dbReference>
<dbReference type="PANTHER" id="PTHR11070:SF2">
    <property type="entry name" value="ATP-DEPENDENT DNA HELICASE SRS2"/>
    <property type="match status" value="1"/>
</dbReference>
<dbReference type="Gene3D" id="1.10.486.10">
    <property type="entry name" value="PCRA, domain 4"/>
    <property type="match status" value="1"/>
</dbReference>
<dbReference type="InterPro" id="IPR014017">
    <property type="entry name" value="DNA_helicase_UvrD-like_C"/>
</dbReference>
<evidence type="ECO:0000259" key="11">
    <source>
        <dbReference type="PROSITE" id="PS51198"/>
    </source>
</evidence>
<sequence length="630" mass="72254">MKLNKCQTEAVQHLNGTCLVTSSPGSGKTRVLVERTINLIKQDINPINILCLTFTNKAANEMKERVRKRLGLKKVDFFIGTFHSLCASLLRKIGNYSGYSSNFTILDERDQMDLIFQVARLNEFDIDRGSAYRVSYAVNYYREQLEDFSWVEDKLGNPTLIDVARGYLTSCRENNLIDFSGLIYEAIKIIEKNKDVRDKLQNTFKYILVDEAQDTNQSQFHLINLLGGKWKNIMLVSDTDQSIYGWRGARYQNIKLFLEKYSDCKVIALSKNYRSTPQIISVAGKLIKHNKSHIDIKFETDNKDGEPVKCYKVPNQLKEAGWVANRIKRLINEGGWEPSDMAILYRMNKMSEPLEKEMTLGGIPYEVIGGWNFYDRKEVKDTIAMLRFLMNRKDGVAFHRLCKLMPGVGDITIGKIEKRAKEKDINLVEASYQIGTEINSVKVRDACRKISSVYKSNFDFANPPKCIMTLVDKFGFRSYLKAKYPEDKNDRNDNVDQFIDASGIFVGEKNGIDKFLQQISLITSSDKEMKENKVSLMTLHSAKGLEYPIIFMVGVEQGILPHQRAVDENLHGESEERRLCYVGMTRAKKLLYITWCNSRIGVGGKGFMRKRKATYSQFLIEAGLIKEEDF</sequence>
<dbReference type="InterPro" id="IPR027417">
    <property type="entry name" value="P-loop_NTPase"/>
</dbReference>
<feature type="domain" description="UvrD-like helicase ATP-binding" evidence="11">
    <location>
        <begin position="1"/>
        <end position="276"/>
    </location>
</feature>
<accession>A0A0F9H737</accession>
<dbReference type="PROSITE" id="PS51198">
    <property type="entry name" value="UVRD_HELICASE_ATP_BIND"/>
    <property type="match status" value="1"/>
</dbReference>
<comment type="caution">
    <text evidence="13">The sequence shown here is derived from an EMBL/GenBank/DDBJ whole genome shotgun (WGS) entry which is preliminary data.</text>
</comment>
<dbReference type="CDD" id="cd18807">
    <property type="entry name" value="SF1_C_UvrD"/>
    <property type="match status" value="1"/>
</dbReference>
<protein>
    <recommendedName>
        <fullName evidence="9">DNA 3'-5' helicase</fullName>
        <ecNumber evidence="9">5.6.2.4</ecNumber>
    </recommendedName>
</protein>
<keyword evidence="3" id="KW-0378">Hydrolase</keyword>
<reference evidence="13" key="1">
    <citation type="journal article" date="2015" name="Nature">
        <title>Complex archaea that bridge the gap between prokaryotes and eukaryotes.</title>
        <authorList>
            <person name="Spang A."/>
            <person name="Saw J.H."/>
            <person name="Jorgensen S.L."/>
            <person name="Zaremba-Niedzwiedzka K."/>
            <person name="Martijn J."/>
            <person name="Lind A.E."/>
            <person name="van Eijk R."/>
            <person name="Schleper C."/>
            <person name="Guy L."/>
            <person name="Ettema T.J."/>
        </authorList>
    </citation>
    <scope>NUCLEOTIDE SEQUENCE</scope>
</reference>
<dbReference type="InterPro" id="IPR014016">
    <property type="entry name" value="UvrD-like_ATP-bd"/>
</dbReference>
<dbReference type="Pfam" id="PF13361">
    <property type="entry name" value="UvrD_C"/>
    <property type="match status" value="1"/>
</dbReference>
<dbReference type="GO" id="GO:0016787">
    <property type="term" value="F:hydrolase activity"/>
    <property type="evidence" value="ECO:0007669"/>
    <property type="project" value="UniProtKB-KW"/>
</dbReference>
<dbReference type="EMBL" id="LAZR01015904">
    <property type="protein sequence ID" value="KKM06850.1"/>
    <property type="molecule type" value="Genomic_DNA"/>
</dbReference>
<keyword evidence="6" id="KW-0238">DNA-binding</keyword>
<dbReference type="EC" id="5.6.2.4" evidence="9"/>
<dbReference type="GO" id="GO:0043138">
    <property type="term" value="F:3'-5' DNA helicase activity"/>
    <property type="evidence" value="ECO:0007669"/>
    <property type="project" value="UniProtKB-EC"/>
</dbReference>
<name>A0A0F9H737_9ZZZZ</name>
<evidence type="ECO:0000259" key="12">
    <source>
        <dbReference type="PROSITE" id="PS51217"/>
    </source>
</evidence>
<keyword evidence="7" id="KW-0413">Isomerase</keyword>
<dbReference type="AlphaFoldDB" id="A0A0F9H737"/>
<proteinExistence type="inferred from homology"/>
<evidence type="ECO:0000313" key="13">
    <source>
        <dbReference type="EMBL" id="KKM06850.1"/>
    </source>
</evidence>
<evidence type="ECO:0000256" key="8">
    <source>
        <dbReference type="ARBA" id="ARBA00034617"/>
    </source>
</evidence>
<comment type="catalytic activity">
    <reaction evidence="8">
        <text>Couples ATP hydrolysis with the unwinding of duplex DNA by translocating in the 3'-5' direction.</text>
        <dbReference type="EC" id="5.6.2.4"/>
    </reaction>
</comment>
<comment type="similarity">
    <text evidence="1">Belongs to the helicase family. UvrD subfamily.</text>
</comment>
<dbReference type="GO" id="GO:0003677">
    <property type="term" value="F:DNA binding"/>
    <property type="evidence" value="ECO:0007669"/>
    <property type="project" value="UniProtKB-KW"/>
</dbReference>
<evidence type="ECO:0000256" key="10">
    <source>
        <dbReference type="ARBA" id="ARBA00048988"/>
    </source>
</evidence>
<keyword evidence="2" id="KW-0547">Nucleotide-binding</keyword>
<organism evidence="13">
    <name type="scientific">marine sediment metagenome</name>
    <dbReference type="NCBI Taxonomy" id="412755"/>
    <lineage>
        <taxon>unclassified sequences</taxon>
        <taxon>metagenomes</taxon>
        <taxon>ecological metagenomes</taxon>
    </lineage>
</organism>
<evidence type="ECO:0000256" key="4">
    <source>
        <dbReference type="ARBA" id="ARBA00022806"/>
    </source>
</evidence>
<dbReference type="GO" id="GO:0000725">
    <property type="term" value="P:recombinational repair"/>
    <property type="evidence" value="ECO:0007669"/>
    <property type="project" value="TreeGrafter"/>
</dbReference>
<comment type="catalytic activity">
    <reaction evidence="10">
        <text>ATP + H2O = ADP + phosphate + H(+)</text>
        <dbReference type="Rhea" id="RHEA:13065"/>
        <dbReference type="ChEBI" id="CHEBI:15377"/>
        <dbReference type="ChEBI" id="CHEBI:15378"/>
        <dbReference type="ChEBI" id="CHEBI:30616"/>
        <dbReference type="ChEBI" id="CHEBI:43474"/>
        <dbReference type="ChEBI" id="CHEBI:456216"/>
        <dbReference type="EC" id="5.6.2.4"/>
    </reaction>
</comment>
<evidence type="ECO:0000256" key="5">
    <source>
        <dbReference type="ARBA" id="ARBA00022840"/>
    </source>
</evidence>
<feature type="domain" description="UvrD-like helicase C-terminal" evidence="12">
    <location>
        <begin position="277"/>
        <end position="544"/>
    </location>
</feature>
<dbReference type="PROSITE" id="PS51217">
    <property type="entry name" value="UVRD_HELICASE_CTER"/>
    <property type="match status" value="1"/>
</dbReference>